<name>A0A8H7E1C4_9EURO</name>
<proteinExistence type="predicted"/>
<evidence type="ECO:0000313" key="1">
    <source>
        <dbReference type="EMBL" id="KAF7502856.1"/>
    </source>
</evidence>
<dbReference type="AlphaFoldDB" id="A0A8H7E1C4"/>
<organism evidence="1 2">
    <name type="scientific">Endocarpon pusillum</name>
    <dbReference type="NCBI Taxonomy" id="364733"/>
    <lineage>
        <taxon>Eukaryota</taxon>
        <taxon>Fungi</taxon>
        <taxon>Dikarya</taxon>
        <taxon>Ascomycota</taxon>
        <taxon>Pezizomycotina</taxon>
        <taxon>Eurotiomycetes</taxon>
        <taxon>Chaetothyriomycetidae</taxon>
        <taxon>Verrucariales</taxon>
        <taxon>Verrucariaceae</taxon>
        <taxon>Endocarpon</taxon>
    </lineage>
</organism>
<gene>
    <name evidence="1" type="ORF">GJ744_004977</name>
</gene>
<evidence type="ECO:0000313" key="2">
    <source>
        <dbReference type="Proteomes" id="UP000606974"/>
    </source>
</evidence>
<keyword evidence="2" id="KW-1185">Reference proteome</keyword>
<dbReference type="Proteomes" id="UP000606974">
    <property type="component" value="Unassembled WGS sequence"/>
</dbReference>
<accession>A0A8H7E1C4</accession>
<sequence>MFLFVDHGHGSWAWMNGAYSLRMIELYLQSGGLDVQSSEFEPGDSSPTYISFSMPEFVKWTSPQLT</sequence>
<protein>
    <submittedName>
        <fullName evidence="1">Uncharacterized protein</fullName>
    </submittedName>
</protein>
<comment type="caution">
    <text evidence="1">The sequence shown here is derived from an EMBL/GenBank/DDBJ whole genome shotgun (WGS) entry which is preliminary data.</text>
</comment>
<reference evidence="1" key="1">
    <citation type="submission" date="2020-02" db="EMBL/GenBank/DDBJ databases">
        <authorList>
            <person name="Palmer J.M."/>
        </authorList>
    </citation>
    <scope>NUCLEOTIDE SEQUENCE</scope>
    <source>
        <strain evidence="1">EPUS1.4</strain>
        <tissue evidence="1">Thallus</tissue>
    </source>
</reference>
<dbReference type="EMBL" id="JAACFV010000213">
    <property type="protein sequence ID" value="KAF7502856.1"/>
    <property type="molecule type" value="Genomic_DNA"/>
</dbReference>